<comment type="cofactor">
    <cofactor evidence="1">
        <name>pyridoxal 5'-phosphate</name>
        <dbReference type="ChEBI" id="CHEBI:597326"/>
    </cofactor>
</comment>
<dbReference type="PANTHER" id="PTHR30511">
    <property type="entry name" value="ALANINE RACEMASE"/>
    <property type="match status" value="1"/>
</dbReference>
<dbReference type="InterPro" id="IPR000821">
    <property type="entry name" value="Ala_racemase"/>
</dbReference>
<dbReference type="CDD" id="cd00430">
    <property type="entry name" value="PLPDE_III_AR"/>
    <property type="match status" value="1"/>
</dbReference>
<evidence type="ECO:0000256" key="3">
    <source>
        <dbReference type="ARBA" id="ARBA00023235"/>
    </source>
</evidence>
<keyword evidence="2" id="KW-0663">Pyridoxal phosphate</keyword>
<dbReference type="GO" id="GO:0009252">
    <property type="term" value="P:peptidoglycan biosynthetic process"/>
    <property type="evidence" value="ECO:0007669"/>
    <property type="project" value="TreeGrafter"/>
</dbReference>
<dbReference type="Pfam" id="PF01168">
    <property type="entry name" value="Ala_racemase_N"/>
    <property type="match status" value="1"/>
</dbReference>
<evidence type="ECO:0000313" key="5">
    <source>
        <dbReference type="EMBL" id="CAB4937541.1"/>
    </source>
</evidence>
<keyword evidence="3" id="KW-0413">Isomerase</keyword>
<evidence type="ECO:0000259" key="4">
    <source>
        <dbReference type="SMART" id="SM01005"/>
    </source>
</evidence>
<proteinExistence type="inferred from homology"/>
<dbReference type="EMBL" id="CAFBMK010000213">
    <property type="protein sequence ID" value="CAB4937541.1"/>
    <property type="molecule type" value="Genomic_DNA"/>
</dbReference>
<dbReference type="PROSITE" id="PS00395">
    <property type="entry name" value="ALANINE_RACEMASE"/>
    <property type="match status" value="1"/>
</dbReference>
<accession>A0A6J7J3S7</accession>
<dbReference type="InterPro" id="IPR001608">
    <property type="entry name" value="Ala_racemase_N"/>
</dbReference>
<dbReference type="SMART" id="SM01005">
    <property type="entry name" value="Ala_racemase_C"/>
    <property type="match status" value="1"/>
</dbReference>
<dbReference type="NCBIfam" id="TIGR00492">
    <property type="entry name" value="alr"/>
    <property type="match status" value="1"/>
</dbReference>
<dbReference type="InterPro" id="IPR009006">
    <property type="entry name" value="Ala_racemase/Decarboxylase_C"/>
</dbReference>
<evidence type="ECO:0000256" key="2">
    <source>
        <dbReference type="ARBA" id="ARBA00022898"/>
    </source>
</evidence>
<protein>
    <submittedName>
        <fullName evidence="5">Unannotated protein</fullName>
    </submittedName>
</protein>
<gene>
    <name evidence="5" type="ORF">UFOPK3564_02738</name>
</gene>
<sequence length="379" mass="40038">MRVVARINVAAIERNVALLKRTVGADTAVCAVVKADGYGHGAVPAARAAIAGGATWLAVVTAGEATVLRRGGIDARLLVLGPLDDEDLSEALDAHAQVVVWDDEGVDRLVRVGRPADVHVKLDTGMGRLGQRDAQVALDLCDRIATTTPLRLSGAMTHFATADDPDDELFGLQLGRFSRWADDVRRRHPGVVVHAANSAATLRDPAAHFDLVRPGIAVYGMDPANEDPDRHGLEPALEWIARIASVKPLEPGESVGYGRRFVADRATRIGTVSAGYADGVRRAPTDPGEVLVGGRRVPVAGRVSMDSIGVDLGPDAGERPGDTAVLIGRDGDERITAEDVGRRLGTINYEVTCAIGPRVLREHHRDGVRVAGRDAPAAG</sequence>
<dbReference type="SUPFAM" id="SSF51419">
    <property type="entry name" value="PLP-binding barrel"/>
    <property type="match status" value="1"/>
</dbReference>
<name>A0A6J7J3S7_9ZZZZ</name>
<dbReference type="AlphaFoldDB" id="A0A6J7J3S7"/>
<reference evidence="5" key="1">
    <citation type="submission" date="2020-05" db="EMBL/GenBank/DDBJ databases">
        <authorList>
            <person name="Chiriac C."/>
            <person name="Salcher M."/>
            <person name="Ghai R."/>
            <person name="Kavagutti S V."/>
        </authorList>
    </citation>
    <scope>NUCLEOTIDE SEQUENCE</scope>
</reference>
<dbReference type="GO" id="GO:0005829">
    <property type="term" value="C:cytosol"/>
    <property type="evidence" value="ECO:0007669"/>
    <property type="project" value="TreeGrafter"/>
</dbReference>
<dbReference type="GO" id="GO:0030170">
    <property type="term" value="F:pyridoxal phosphate binding"/>
    <property type="evidence" value="ECO:0007669"/>
    <property type="project" value="TreeGrafter"/>
</dbReference>
<dbReference type="GO" id="GO:0030632">
    <property type="term" value="P:D-alanine biosynthetic process"/>
    <property type="evidence" value="ECO:0007669"/>
    <property type="project" value="TreeGrafter"/>
</dbReference>
<dbReference type="SUPFAM" id="SSF50621">
    <property type="entry name" value="Alanine racemase C-terminal domain-like"/>
    <property type="match status" value="1"/>
</dbReference>
<dbReference type="PRINTS" id="PR00992">
    <property type="entry name" value="ALARACEMASE"/>
</dbReference>
<dbReference type="Gene3D" id="2.40.37.10">
    <property type="entry name" value="Lyase, Ornithine Decarboxylase, Chain A, domain 1"/>
    <property type="match status" value="1"/>
</dbReference>
<dbReference type="InterPro" id="IPR020622">
    <property type="entry name" value="Ala_racemase_pyridoxalP-BS"/>
</dbReference>
<organism evidence="5">
    <name type="scientific">freshwater metagenome</name>
    <dbReference type="NCBI Taxonomy" id="449393"/>
    <lineage>
        <taxon>unclassified sequences</taxon>
        <taxon>metagenomes</taxon>
        <taxon>ecological metagenomes</taxon>
    </lineage>
</organism>
<evidence type="ECO:0000256" key="1">
    <source>
        <dbReference type="ARBA" id="ARBA00001933"/>
    </source>
</evidence>
<dbReference type="InterPro" id="IPR011079">
    <property type="entry name" value="Ala_racemase_C"/>
</dbReference>
<dbReference type="Pfam" id="PF00842">
    <property type="entry name" value="Ala_racemase_C"/>
    <property type="match status" value="1"/>
</dbReference>
<feature type="domain" description="Alanine racemase C-terminal" evidence="4">
    <location>
        <begin position="236"/>
        <end position="364"/>
    </location>
</feature>
<dbReference type="HAMAP" id="MF_01201">
    <property type="entry name" value="Ala_racemase"/>
    <property type="match status" value="1"/>
</dbReference>
<dbReference type="InterPro" id="IPR029066">
    <property type="entry name" value="PLP-binding_barrel"/>
</dbReference>
<dbReference type="PANTHER" id="PTHR30511:SF0">
    <property type="entry name" value="ALANINE RACEMASE, CATABOLIC-RELATED"/>
    <property type="match status" value="1"/>
</dbReference>
<dbReference type="FunFam" id="3.20.20.10:FF:000002">
    <property type="entry name" value="Alanine racemase"/>
    <property type="match status" value="1"/>
</dbReference>
<dbReference type="GO" id="GO:0008784">
    <property type="term" value="F:alanine racemase activity"/>
    <property type="evidence" value="ECO:0007669"/>
    <property type="project" value="InterPro"/>
</dbReference>
<dbReference type="Gene3D" id="3.20.20.10">
    <property type="entry name" value="Alanine racemase"/>
    <property type="match status" value="1"/>
</dbReference>